<reference evidence="1" key="1">
    <citation type="submission" date="2020-11" db="EMBL/GenBank/DDBJ databases">
        <authorList>
            <person name="Tran Van P."/>
        </authorList>
    </citation>
    <scope>NUCLEOTIDE SEQUENCE</scope>
</reference>
<sequence length="77" mass="8775">MVFSRHRVPRSYAGHQQMSAALRSHGNPCELYRFRSIIRGIPTLVVAWSRTLLSQSPEDGEIRAHSRSGVLRMLFPV</sequence>
<proteinExistence type="predicted"/>
<protein>
    <submittedName>
        <fullName evidence="1">Uncharacterized protein</fullName>
    </submittedName>
</protein>
<name>A0A7R8VA00_TIMDO</name>
<gene>
    <name evidence="1" type="ORF">TDIB3V08_LOCUS901</name>
</gene>
<accession>A0A7R8VA00</accession>
<organism evidence="1">
    <name type="scientific">Timema douglasi</name>
    <name type="common">Walking stick</name>
    <dbReference type="NCBI Taxonomy" id="61478"/>
    <lineage>
        <taxon>Eukaryota</taxon>
        <taxon>Metazoa</taxon>
        <taxon>Ecdysozoa</taxon>
        <taxon>Arthropoda</taxon>
        <taxon>Hexapoda</taxon>
        <taxon>Insecta</taxon>
        <taxon>Pterygota</taxon>
        <taxon>Neoptera</taxon>
        <taxon>Polyneoptera</taxon>
        <taxon>Phasmatodea</taxon>
        <taxon>Timematodea</taxon>
        <taxon>Timematoidea</taxon>
        <taxon>Timematidae</taxon>
        <taxon>Timema</taxon>
    </lineage>
</organism>
<dbReference type="EMBL" id="OA564495">
    <property type="protein sequence ID" value="CAD7194477.1"/>
    <property type="molecule type" value="Genomic_DNA"/>
</dbReference>
<evidence type="ECO:0000313" key="1">
    <source>
        <dbReference type="EMBL" id="CAD7194477.1"/>
    </source>
</evidence>
<dbReference type="AlphaFoldDB" id="A0A7R8VA00"/>